<dbReference type="SUPFAM" id="SSF53639">
    <property type="entry name" value="AraD/HMP-PK domain-like"/>
    <property type="match status" value="1"/>
</dbReference>
<comment type="catalytic activity">
    <reaction evidence="11">
        <text>3-dehydro-4-O-phospho-L-erythronate + H(+) = dihydroxyacetone phosphate + CO2</text>
        <dbReference type="Rhea" id="RHEA:52404"/>
        <dbReference type="ChEBI" id="CHEBI:15378"/>
        <dbReference type="ChEBI" id="CHEBI:16526"/>
        <dbReference type="ChEBI" id="CHEBI:57642"/>
        <dbReference type="ChEBI" id="CHEBI:136592"/>
        <dbReference type="EC" id="4.1.1.104"/>
    </reaction>
</comment>
<keyword evidence="5" id="KW-0456">Lyase</keyword>
<evidence type="ECO:0000313" key="14">
    <source>
        <dbReference type="Proteomes" id="UP000324065"/>
    </source>
</evidence>
<feature type="domain" description="Class II aldolase/adducin N-terminal" evidence="12">
    <location>
        <begin position="8"/>
        <end position="189"/>
    </location>
</feature>
<evidence type="ECO:0000256" key="7">
    <source>
        <dbReference type="ARBA" id="ARBA00044745"/>
    </source>
</evidence>
<comment type="cofactor">
    <cofactor evidence="1">
        <name>Zn(2+)</name>
        <dbReference type="ChEBI" id="CHEBI:29105"/>
    </cofactor>
</comment>
<evidence type="ECO:0000256" key="10">
    <source>
        <dbReference type="ARBA" id="ARBA00047520"/>
    </source>
</evidence>
<evidence type="ECO:0000256" key="5">
    <source>
        <dbReference type="ARBA" id="ARBA00023239"/>
    </source>
</evidence>
<dbReference type="SMART" id="SM01007">
    <property type="entry name" value="Aldolase_II"/>
    <property type="match status" value="1"/>
</dbReference>
<evidence type="ECO:0000256" key="8">
    <source>
        <dbReference type="ARBA" id="ARBA00044772"/>
    </source>
</evidence>
<evidence type="ECO:0000256" key="6">
    <source>
        <dbReference type="ARBA" id="ARBA00023277"/>
    </source>
</evidence>
<evidence type="ECO:0000256" key="11">
    <source>
        <dbReference type="ARBA" id="ARBA00048603"/>
    </source>
</evidence>
<dbReference type="NCBIfam" id="NF006000">
    <property type="entry name" value="PRK08130.1"/>
    <property type="match status" value="1"/>
</dbReference>
<name>A0A5M6I8J7_9PROT</name>
<proteinExistence type="inferred from homology"/>
<evidence type="ECO:0000256" key="9">
    <source>
        <dbReference type="ARBA" id="ARBA00044803"/>
    </source>
</evidence>
<dbReference type="PANTHER" id="PTHR22789:SF0">
    <property type="entry name" value="3-OXO-TETRONATE 4-PHOSPHATE DECARBOXYLASE-RELATED"/>
    <property type="match status" value="1"/>
</dbReference>
<evidence type="ECO:0000256" key="2">
    <source>
        <dbReference type="ARBA" id="ARBA00010037"/>
    </source>
</evidence>
<keyword evidence="4" id="KW-0862">Zinc</keyword>
<dbReference type="FunFam" id="3.40.225.10:FF:000008">
    <property type="entry name" value="Sugar aldolase"/>
    <property type="match status" value="1"/>
</dbReference>
<dbReference type="InterPro" id="IPR050013">
    <property type="entry name" value="OtnC"/>
</dbReference>
<protein>
    <recommendedName>
        <fullName evidence="9">3-oxo-tetronate 4-phosphate decarboxylase</fullName>
        <ecNumber evidence="8">4.1.1.104</ecNumber>
    </recommendedName>
</protein>
<dbReference type="InterPro" id="IPR001303">
    <property type="entry name" value="Aldolase_II/adducin_N"/>
</dbReference>
<sequence>MSIGAYRERMCALGCSLFDRGLVAGGAGNISVRTAKDRILITPTGGNFGRMGPDDISEVDADGALLTGAKPSKELPFHLSLYRARPKTGAIVHLHSTYLTALACRQDLDYENALRPFTPYYVMRAGSLPVVPYYRPGDPRIGEDLEALARKTDARAFLLASHGPVVLGDTLEQAVDNAEELEETAKLAFLLRGERIRYLTDAEIAELRP</sequence>
<comment type="similarity">
    <text evidence="2">Belongs to the aldolase class II family. AraD/FucA subfamily.</text>
</comment>
<dbReference type="EC" id="4.1.1.104" evidence="8"/>
<organism evidence="13 14">
    <name type="scientific">Roseospira marina</name>
    <dbReference type="NCBI Taxonomy" id="140057"/>
    <lineage>
        <taxon>Bacteria</taxon>
        <taxon>Pseudomonadati</taxon>
        <taxon>Pseudomonadota</taxon>
        <taxon>Alphaproteobacteria</taxon>
        <taxon>Rhodospirillales</taxon>
        <taxon>Rhodospirillaceae</taxon>
        <taxon>Roseospira</taxon>
    </lineage>
</organism>
<dbReference type="GO" id="GO:0046872">
    <property type="term" value="F:metal ion binding"/>
    <property type="evidence" value="ECO:0007669"/>
    <property type="project" value="UniProtKB-KW"/>
</dbReference>
<dbReference type="Proteomes" id="UP000324065">
    <property type="component" value="Unassembled WGS sequence"/>
</dbReference>
<accession>A0A5M6I8J7</accession>
<dbReference type="InterPro" id="IPR050197">
    <property type="entry name" value="Aldolase_class_II_sugar_metab"/>
</dbReference>
<dbReference type="InterPro" id="IPR036409">
    <property type="entry name" value="Aldolase_II/adducin_N_sf"/>
</dbReference>
<evidence type="ECO:0000256" key="1">
    <source>
        <dbReference type="ARBA" id="ARBA00001947"/>
    </source>
</evidence>
<evidence type="ECO:0000313" key="13">
    <source>
        <dbReference type="EMBL" id="KAA5604257.1"/>
    </source>
</evidence>
<dbReference type="RefSeq" id="WP_150063634.1">
    <property type="nucleotide sequence ID" value="NZ_JACHII010000016.1"/>
</dbReference>
<dbReference type="GO" id="GO:0005829">
    <property type="term" value="C:cytosol"/>
    <property type="evidence" value="ECO:0007669"/>
    <property type="project" value="TreeGrafter"/>
</dbReference>
<evidence type="ECO:0000256" key="4">
    <source>
        <dbReference type="ARBA" id="ARBA00022833"/>
    </source>
</evidence>
<keyword evidence="6" id="KW-0119">Carbohydrate metabolism</keyword>
<dbReference type="EMBL" id="VWPJ01000020">
    <property type="protein sequence ID" value="KAA5604257.1"/>
    <property type="molecule type" value="Genomic_DNA"/>
</dbReference>
<keyword evidence="3" id="KW-0479">Metal-binding</keyword>
<gene>
    <name evidence="13" type="ORF">F1188_16955</name>
</gene>
<comment type="caution">
    <text evidence="13">The sequence shown here is derived from an EMBL/GenBank/DDBJ whole genome shotgun (WGS) entry which is preliminary data.</text>
</comment>
<keyword evidence="14" id="KW-1185">Reference proteome</keyword>
<reference evidence="13 14" key="1">
    <citation type="submission" date="2019-09" db="EMBL/GenBank/DDBJ databases">
        <title>Genome sequence of Roseospira marina, one of the more divergent members of the non-sulfur purple photosynthetic bacterial family, the Rhodospirillaceae.</title>
        <authorList>
            <person name="Meyer T."/>
            <person name="Kyndt J."/>
        </authorList>
    </citation>
    <scope>NUCLEOTIDE SEQUENCE [LARGE SCALE GENOMIC DNA]</scope>
    <source>
        <strain evidence="13 14">DSM 15113</strain>
    </source>
</reference>
<dbReference type="PANTHER" id="PTHR22789">
    <property type="entry name" value="FUCULOSE PHOSPHATE ALDOLASE"/>
    <property type="match status" value="1"/>
</dbReference>
<dbReference type="GO" id="GO:0016832">
    <property type="term" value="F:aldehyde-lyase activity"/>
    <property type="evidence" value="ECO:0007669"/>
    <property type="project" value="InterPro"/>
</dbReference>
<evidence type="ECO:0000256" key="3">
    <source>
        <dbReference type="ARBA" id="ARBA00022723"/>
    </source>
</evidence>
<evidence type="ECO:0000259" key="12">
    <source>
        <dbReference type="SMART" id="SM01007"/>
    </source>
</evidence>
<comment type="function">
    <text evidence="7">Catalyzes the decarboxylation of 3-oxo-tetronate 4-phosphate to dihydroxyacetone phosphate (DHAP) and CO(2).</text>
</comment>
<dbReference type="OrthoDB" id="5291399at2"/>
<dbReference type="AlphaFoldDB" id="A0A5M6I8J7"/>
<dbReference type="Pfam" id="PF00596">
    <property type="entry name" value="Aldolase_II"/>
    <property type="match status" value="1"/>
</dbReference>
<dbReference type="GO" id="GO:0019323">
    <property type="term" value="P:pentose catabolic process"/>
    <property type="evidence" value="ECO:0007669"/>
    <property type="project" value="InterPro"/>
</dbReference>
<dbReference type="Gene3D" id="3.40.225.10">
    <property type="entry name" value="Class II aldolase/adducin N-terminal domain"/>
    <property type="match status" value="1"/>
</dbReference>
<dbReference type="NCBIfam" id="NF043034">
    <property type="entry name" value="OxoTetrPhDc"/>
    <property type="match status" value="1"/>
</dbReference>
<comment type="catalytic activity">
    <reaction evidence="10">
        <text>3-dehydro-4-O-phospho-D-erythronate + H(+) = dihydroxyacetone phosphate + CO2</text>
        <dbReference type="Rhea" id="RHEA:52416"/>
        <dbReference type="ChEBI" id="CHEBI:15378"/>
        <dbReference type="ChEBI" id="CHEBI:16526"/>
        <dbReference type="ChEBI" id="CHEBI:57642"/>
        <dbReference type="ChEBI" id="CHEBI:136593"/>
        <dbReference type="EC" id="4.1.1.104"/>
    </reaction>
</comment>